<dbReference type="EMBL" id="JAAPAO010001625">
    <property type="protein sequence ID" value="KAF4649206.1"/>
    <property type="molecule type" value="Genomic_DNA"/>
</dbReference>
<protein>
    <submittedName>
        <fullName evidence="1">Uncharacterized protein</fullName>
    </submittedName>
</protein>
<dbReference type="AlphaFoldDB" id="A0A7J6KRV2"/>
<evidence type="ECO:0000313" key="1">
    <source>
        <dbReference type="EMBL" id="KAF4649206.1"/>
    </source>
</evidence>
<dbReference type="OrthoDB" id="3227343at2759"/>
<gene>
    <name evidence="1" type="ORF">FOL47_002330</name>
</gene>
<name>A0A7J6KRV2_PERCH</name>
<feature type="non-terminal residue" evidence="1">
    <location>
        <position position="143"/>
    </location>
</feature>
<comment type="caution">
    <text evidence="1">The sequence shown here is derived from an EMBL/GenBank/DDBJ whole genome shotgun (WGS) entry which is preliminary data.</text>
</comment>
<proteinExistence type="predicted"/>
<sequence>SQLLPYEVSDDRDHYDHAIKPTQDRLALIVKDKLPGGVEIQDFQVNLHWLLYTVDSTEGDELITHIYVAKFLHHNDSGDLTVQGLDKQADGSWRLPPRRVRSSTQVTIPVDAVLGGRGFLPTRGGWRIPRPVRSWFNGCGVDL</sequence>
<feature type="non-terminal residue" evidence="1">
    <location>
        <position position="1"/>
    </location>
</feature>
<reference evidence="1 2" key="1">
    <citation type="submission" date="2020-04" db="EMBL/GenBank/DDBJ databases">
        <title>Perkinsus chesapeaki whole genome sequence.</title>
        <authorList>
            <person name="Bogema D.R."/>
        </authorList>
    </citation>
    <scope>NUCLEOTIDE SEQUENCE [LARGE SCALE GENOMIC DNA]</scope>
    <source>
        <strain evidence="1">ATCC PRA-425</strain>
    </source>
</reference>
<dbReference type="Proteomes" id="UP000591131">
    <property type="component" value="Unassembled WGS sequence"/>
</dbReference>
<organism evidence="1 2">
    <name type="scientific">Perkinsus chesapeaki</name>
    <name type="common">Clam parasite</name>
    <name type="synonym">Perkinsus andrewsi</name>
    <dbReference type="NCBI Taxonomy" id="330153"/>
    <lineage>
        <taxon>Eukaryota</taxon>
        <taxon>Sar</taxon>
        <taxon>Alveolata</taxon>
        <taxon>Perkinsozoa</taxon>
        <taxon>Perkinsea</taxon>
        <taxon>Perkinsida</taxon>
        <taxon>Perkinsidae</taxon>
        <taxon>Perkinsus</taxon>
    </lineage>
</organism>
<keyword evidence="2" id="KW-1185">Reference proteome</keyword>
<accession>A0A7J6KRV2</accession>
<evidence type="ECO:0000313" key="2">
    <source>
        <dbReference type="Proteomes" id="UP000591131"/>
    </source>
</evidence>